<dbReference type="InterPro" id="IPR038142">
    <property type="entry name" value="Cytochrome_P460_sp"/>
</dbReference>
<feature type="signal peptide" evidence="1">
    <location>
        <begin position="1"/>
        <end position="24"/>
    </location>
</feature>
<keyword evidence="1" id="KW-0732">Signal</keyword>
<keyword evidence="4" id="KW-1185">Reference proteome</keyword>
<dbReference type="EMBL" id="FOIA01000002">
    <property type="protein sequence ID" value="SES68962.1"/>
    <property type="molecule type" value="Genomic_DNA"/>
</dbReference>
<name>A0A1H9YIZ6_9PROT</name>
<evidence type="ECO:0000313" key="4">
    <source>
        <dbReference type="Proteomes" id="UP000199345"/>
    </source>
</evidence>
<gene>
    <name evidence="3" type="ORF">SAMN05216326_10223</name>
</gene>
<organism evidence="3 4">
    <name type="scientific">Nitrosomonas marina</name>
    <dbReference type="NCBI Taxonomy" id="917"/>
    <lineage>
        <taxon>Bacteria</taxon>
        <taxon>Pseudomonadati</taxon>
        <taxon>Pseudomonadota</taxon>
        <taxon>Betaproteobacteria</taxon>
        <taxon>Nitrosomonadales</taxon>
        <taxon>Nitrosomonadaceae</taxon>
        <taxon>Nitrosomonas</taxon>
    </lineage>
</organism>
<accession>A0A1H9YIZ6</accession>
<dbReference type="InterPro" id="IPR032033">
    <property type="entry name" value="Cytochrome_P460"/>
</dbReference>
<dbReference type="Proteomes" id="UP000199345">
    <property type="component" value="Unassembled WGS sequence"/>
</dbReference>
<dbReference type="CDD" id="cd20751">
    <property type="entry name" value="cyt_P460_Ne-like"/>
    <property type="match status" value="1"/>
</dbReference>
<protein>
    <submittedName>
        <fullName evidence="3">Cytochrome P460</fullName>
    </submittedName>
</protein>
<evidence type="ECO:0000259" key="2">
    <source>
        <dbReference type="Pfam" id="PF16694"/>
    </source>
</evidence>
<sequence>MYQFRFNLKFLFPAVVLSMVFVYAITPVTAKDATPAVKNYAVFNENGKLQRPTGYREWIYIGSPLTPNDMNDGKAAFPEFHNVYIDPISWTHWKVSGKFPDDTIIVKELVNVGSKEAVSGNGYFQGEFIGLEAMVKNKQLFPEAPGHWGFFRFTIEGSRQLHKRASAQDHENCASCHQSHAATDLVFTQYYPVLRAGKAAGDTGTGGM</sequence>
<feature type="domain" description="Cytochrome P460" evidence="2">
    <location>
        <begin position="52"/>
        <end position="188"/>
    </location>
</feature>
<dbReference type="OrthoDB" id="511546at2"/>
<dbReference type="AlphaFoldDB" id="A0A1H9YIZ6"/>
<evidence type="ECO:0000313" key="3">
    <source>
        <dbReference type="EMBL" id="SES68962.1"/>
    </source>
</evidence>
<evidence type="ECO:0000256" key="1">
    <source>
        <dbReference type="SAM" id="SignalP"/>
    </source>
</evidence>
<reference evidence="4" key="1">
    <citation type="submission" date="2016-10" db="EMBL/GenBank/DDBJ databases">
        <authorList>
            <person name="Varghese N."/>
            <person name="Submissions S."/>
        </authorList>
    </citation>
    <scope>NUCLEOTIDE SEQUENCE [LARGE SCALE GENOMIC DNA]</scope>
    <source>
        <strain evidence="4">Nm71</strain>
    </source>
</reference>
<dbReference type="RefSeq" id="WP_090655385.1">
    <property type="nucleotide sequence ID" value="NZ_FOIA01000002.1"/>
</dbReference>
<feature type="chain" id="PRO_5011526022" evidence="1">
    <location>
        <begin position="25"/>
        <end position="208"/>
    </location>
</feature>
<proteinExistence type="predicted"/>
<dbReference type="Gene3D" id="3.50.70.20">
    <property type="entry name" value="Cytochrome P460"/>
    <property type="match status" value="1"/>
</dbReference>
<dbReference type="Pfam" id="PF16694">
    <property type="entry name" value="Cytochrome_P460"/>
    <property type="match status" value="1"/>
</dbReference>